<accession>A0A5D3DD74</accession>
<evidence type="ECO:0000313" key="5">
    <source>
        <dbReference type="Proteomes" id="UP000321947"/>
    </source>
</evidence>
<evidence type="ECO:0000313" key="2">
    <source>
        <dbReference type="EMBL" id="KAA0051768.1"/>
    </source>
</evidence>
<dbReference type="EMBL" id="SSTE01011134">
    <property type="protein sequence ID" value="KAA0051768.1"/>
    <property type="molecule type" value="Genomic_DNA"/>
</dbReference>
<feature type="compositionally biased region" description="Basic residues" evidence="1">
    <location>
        <begin position="45"/>
        <end position="56"/>
    </location>
</feature>
<feature type="region of interest" description="Disordered" evidence="1">
    <location>
        <begin position="37"/>
        <end position="69"/>
    </location>
</feature>
<evidence type="ECO:0000313" key="4">
    <source>
        <dbReference type="Proteomes" id="UP000321393"/>
    </source>
</evidence>
<dbReference type="Proteomes" id="UP000321393">
    <property type="component" value="Unassembled WGS sequence"/>
</dbReference>
<feature type="region of interest" description="Disordered" evidence="1">
    <location>
        <begin position="97"/>
        <end position="123"/>
    </location>
</feature>
<name>A0A5D3DD74_CUCMM</name>
<feature type="compositionally biased region" description="Polar residues" evidence="1">
    <location>
        <begin position="98"/>
        <end position="118"/>
    </location>
</feature>
<sequence>MSVGNPLFPDAFLGISRRRATASRNLLYNCFSSVKYRTETERGKERRSKPRGKKRGDRSPSVDAVSPLSTTLGCVGYPAVMMDDMFLEFEDDLDNIAGGSSSVGDNAESSSQQHATSTPRRRVQSQLLKLERHVAINGRIR</sequence>
<dbReference type="AlphaFoldDB" id="A0A5D3DD74"/>
<reference evidence="4 5" key="1">
    <citation type="submission" date="2019-08" db="EMBL/GenBank/DDBJ databases">
        <title>Draft genome sequences of two oriental melons (Cucumis melo L. var makuwa).</title>
        <authorList>
            <person name="Kwon S.-Y."/>
        </authorList>
    </citation>
    <scope>NUCLEOTIDE SEQUENCE [LARGE SCALE GENOMIC DNA]</scope>
    <source>
        <strain evidence="5">cv. Chang Bougi</strain>
        <strain evidence="4">cv. SW 3</strain>
        <tissue evidence="3">Leaf</tissue>
    </source>
</reference>
<comment type="caution">
    <text evidence="3">The sequence shown here is derived from an EMBL/GenBank/DDBJ whole genome shotgun (WGS) entry which is preliminary data.</text>
</comment>
<dbReference type="Proteomes" id="UP000321947">
    <property type="component" value="Unassembled WGS sequence"/>
</dbReference>
<evidence type="ECO:0000313" key="3">
    <source>
        <dbReference type="EMBL" id="TYK21468.1"/>
    </source>
</evidence>
<protein>
    <submittedName>
        <fullName evidence="3">CACTA en-spm transposon protein</fullName>
    </submittedName>
</protein>
<gene>
    <name evidence="3" type="ORF">E5676_scaffold609G001490</name>
    <name evidence="2" type="ORF">E6C27_scaffold60G001670</name>
</gene>
<organism evidence="3 5">
    <name type="scientific">Cucumis melo var. makuwa</name>
    <name type="common">Oriental melon</name>
    <dbReference type="NCBI Taxonomy" id="1194695"/>
    <lineage>
        <taxon>Eukaryota</taxon>
        <taxon>Viridiplantae</taxon>
        <taxon>Streptophyta</taxon>
        <taxon>Embryophyta</taxon>
        <taxon>Tracheophyta</taxon>
        <taxon>Spermatophyta</taxon>
        <taxon>Magnoliopsida</taxon>
        <taxon>eudicotyledons</taxon>
        <taxon>Gunneridae</taxon>
        <taxon>Pentapetalae</taxon>
        <taxon>rosids</taxon>
        <taxon>fabids</taxon>
        <taxon>Cucurbitales</taxon>
        <taxon>Cucurbitaceae</taxon>
        <taxon>Benincaseae</taxon>
        <taxon>Cucumis</taxon>
    </lineage>
</organism>
<evidence type="ECO:0000256" key="1">
    <source>
        <dbReference type="SAM" id="MobiDB-lite"/>
    </source>
</evidence>
<dbReference type="EMBL" id="SSTD01005662">
    <property type="protein sequence ID" value="TYK21468.1"/>
    <property type="molecule type" value="Genomic_DNA"/>
</dbReference>
<proteinExistence type="predicted"/>